<gene>
    <name evidence="2" type="ORF">CBW65_12670</name>
</gene>
<feature type="chain" id="PRO_5039410736" description="DUF5666 domain-containing protein" evidence="1">
    <location>
        <begin position="26"/>
        <end position="192"/>
    </location>
</feature>
<evidence type="ECO:0000313" key="3">
    <source>
        <dbReference type="Proteomes" id="UP000195437"/>
    </source>
</evidence>
<evidence type="ECO:0000313" key="2">
    <source>
        <dbReference type="EMBL" id="ARU61785.1"/>
    </source>
</evidence>
<feature type="signal peptide" evidence="1">
    <location>
        <begin position="1"/>
        <end position="25"/>
    </location>
</feature>
<sequence length="192" mass="19837">MNKFTKLMCATATVLFLAGCSVPTATTTPATDQNDAPATAAADQEKPAAVEWNKKEIDVVDNGNIPVAVDVLKGAGDIKAQATTPAAGEVFKAPWNHYGKVVKLTGAVAIVQEYPPESDIAAALESDSVSEMVLIAEDGTLIDFIASTSSGDVQVGSTVAVYGYPVGHVTVDNKLGGQTEQLAIVGNAFDIQ</sequence>
<reference evidence="3" key="1">
    <citation type="submission" date="2017-05" db="EMBL/GenBank/DDBJ databases">
        <authorList>
            <person name="Sung H."/>
        </authorList>
    </citation>
    <scope>NUCLEOTIDE SEQUENCE [LARGE SCALE GENOMIC DNA]</scope>
    <source>
        <strain evidence="3">AR23208</strain>
    </source>
</reference>
<dbReference type="EMBL" id="CP021434">
    <property type="protein sequence ID" value="ARU61785.1"/>
    <property type="molecule type" value="Genomic_DNA"/>
</dbReference>
<dbReference type="PROSITE" id="PS51257">
    <property type="entry name" value="PROKAR_LIPOPROTEIN"/>
    <property type="match status" value="1"/>
</dbReference>
<keyword evidence="1" id="KW-0732">Signal</keyword>
<dbReference type="Proteomes" id="UP000195437">
    <property type="component" value="Chromosome"/>
</dbReference>
<organism evidence="2 3">
    <name type="scientific">Tumebacillus avium</name>
    <dbReference type="NCBI Taxonomy" id="1903704"/>
    <lineage>
        <taxon>Bacteria</taxon>
        <taxon>Bacillati</taxon>
        <taxon>Bacillota</taxon>
        <taxon>Bacilli</taxon>
        <taxon>Bacillales</taxon>
        <taxon>Alicyclobacillaceae</taxon>
        <taxon>Tumebacillus</taxon>
    </lineage>
</organism>
<dbReference type="OrthoDB" id="2665517at2"/>
<proteinExistence type="predicted"/>
<dbReference type="AlphaFoldDB" id="A0A1Y0IQR6"/>
<dbReference type="KEGG" id="tum:CBW65_12670"/>
<protein>
    <recommendedName>
        <fullName evidence="4">DUF5666 domain-containing protein</fullName>
    </recommendedName>
</protein>
<name>A0A1Y0IQR6_9BACL</name>
<evidence type="ECO:0000256" key="1">
    <source>
        <dbReference type="SAM" id="SignalP"/>
    </source>
</evidence>
<keyword evidence="3" id="KW-1185">Reference proteome</keyword>
<evidence type="ECO:0008006" key="4">
    <source>
        <dbReference type="Google" id="ProtNLM"/>
    </source>
</evidence>
<accession>A0A1Y0IQR6</accession>
<dbReference type="RefSeq" id="WP_087457155.1">
    <property type="nucleotide sequence ID" value="NZ_CP021434.1"/>
</dbReference>